<feature type="transmembrane region" description="Helical" evidence="1">
    <location>
        <begin position="897"/>
        <end position="919"/>
    </location>
</feature>
<dbReference type="Pfam" id="PF11915">
    <property type="entry name" value="DUF3433"/>
    <property type="match status" value="1"/>
</dbReference>
<dbReference type="InterPro" id="IPR021840">
    <property type="entry name" value="DUF3433"/>
</dbReference>
<keyword evidence="3" id="KW-1185">Reference proteome</keyword>
<dbReference type="EMBL" id="WIGM01000936">
    <property type="protein sequence ID" value="KAF6808322.1"/>
    <property type="molecule type" value="Genomic_DNA"/>
</dbReference>
<gene>
    <name evidence="2" type="ORF">CMUS01_13926</name>
</gene>
<dbReference type="OrthoDB" id="4848123at2759"/>
<evidence type="ECO:0000313" key="2">
    <source>
        <dbReference type="EMBL" id="KAF6808322.1"/>
    </source>
</evidence>
<feature type="transmembrane region" description="Helical" evidence="1">
    <location>
        <begin position="544"/>
        <end position="570"/>
    </location>
</feature>
<protein>
    <submittedName>
        <fullName evidence="2">Uncharacterized protein</fullName>
    </submittedName>
</protein>
<evidence type="ECO:0000256" key="1">
    <source>
        <dbReference type="SAM" id="Phobius"/>
    </source>
</evidence>
<feature type="transmembrane region" description="Helical" evidence="1">
    <location>
        <begin position="190"/>
        <end position="215"/>
    </location>
</feature>
<organism evidence="2 3">
    <name type="scientific">Colletotrichum musicola</name>
    <dbReference type="NCBI Taxonomy" id="2175873"/>
    <lineage>
        <taxon>Eukaryota</taxon>
        <taxon>Fungi</taxon>
        <taxon>Dikarya</taxon>
        <taxon>Ascomycota</taxon>
        <taxon>Pezizomycotina</taxon>
        <taxon>Sordariomycetes</taxon>
        <taxon>Hypocreomycetidae</taxon>
        <taxon>Glomerellales</taxon>
        <taxon>Glomerellaceae</taxon>
        <taxon>Colletotrichum</taxon>
        <taxon>Colletotrichum orchidearum species complex</taxon>
    </lineage>
</organism>
<keyword evidence="1" id="KW-0472">Membrane</keyword>
<proteinExistence type="predicted"/>
<reference evidence="2" key="1">
    <citation type="journal article" date="2020" name="Phytopathology">
        <title>Genome Sequence Resources of Colletotrichum truncatum, C. plurivorum, C. musicola, and C. sojae: Four Species Pathogenic to Soybean (Glycine max).</title>
        <authorList>
            <person name="Rogerio F."/>
            <person name="Boufleur T.R."/>
            <person name="Ciampi-Guillardi M."/>
            <person name="Sukno S.A."/>
            <person name="Thon M.R."/>
            <person name="Massola Junior N.S."/>
            <person name="Baroncelli R."/>
        </authorList>
    </citation>
    <scope>NUCLEOTIDE SEQUENCE</scope>
    <source>
        <strain evidence="2">LFN0074</strain>
    </source>
</reference>
<dbReference type="Proteomes" id="UP000639643">
    <property type="component" value="Unassembled WGS sequence"/>
</dbReference>
<dbReference type="AlphaFoldDB" id="A0A8H6MTA1"/>
<feature type="transmembrane region" description="Helical" evidence="1">
    <location>
        <begin position="128"/>
        <end position="146"/>
    </location>
</feature>
<dbReference type="PANTHER" id="PTHR37544">
    <property type="entry name" value="SPRAY-RELATED"/>
    <property type="match status" value="1"/>
</dbReference>
<keyword evidence="1" id="KW-0812">Transmembrane</keyword>
<name>A0A8H6MTA1_9PEZI</name>
<evidence type="ECO:0000313" key="3">
    <source>
        <dbReference type="Proteomes" id="UP000639643"/>
    </source>
</evidence>
<dbReference type="PANTHER" id="PTHR37544:SF3">
    <property type="entry name" value="SPRAY"/>
    <property type="match status" value="1"/>
</dbReference>
<sequence>MLLRLLDGHLDRPEEPLLRRRSTGDVIGLPLSEPQASADQLVKDNQPCEEDPSDTAAQGEGTKFFSDWRNEVAGDYTWGPFWLQPAVLGSFAGLFLLAAVALAVMIWYSEKNEGLFETRSELEYIWRFAPTAVLTIVAGFWARVAFQASRYMPWIDLQHSKSADYVDFLLDYTSMMFPTVMFQSFCREHFLVSSITIVSVLLKIQIIFAPGLYLLHYVPVWSETEVRLLDMFNTSAWEGTPPLRSPEDIVNGDFGVRLETDCSGYLVPRAIHEFHKLHPFGAAMEAAYQTFEPRGSNAAPVSVIVDGFFTEVRCLKLESFFVIATHELAETGDFRSYDFELSLNFEGCYNLTHTLNLVDGQLRDLEKLPHKTIWALKRAASPCPNLASRVQQMIFSAITFEGSPRKYTPPIVAKFSAVICSQNAWISEVEIEDDGTRPILEILSDRPQTSYNIDIWSMIIACAPDLNSRSNWTGTYRVGPVDLWEQFQDEKQESTASSLRNPEALYDIMTEVTRQLGPFYAHFHFRQPRTPERESSSQRNAHKLLISFLPGVFMSIVFMLMSLTVFLAALRWRQYIQIWHRDPSIVMGNAVFFHHNNHLIDRISPLQNQAQKVPERTTYQLQQASNFGNITLDLDNMQYYANNRVSLSSMLLRGGEGSLVYPKNTFGGLVFPLIGGVPSSIFKVGANVTLEAIMPVATLVSNCSKFTVAGRDGSDDGGLIEYNVEMTCPDGNTTYSSGPFNISRVQPNQPFPERWWMSGEATPKCYEWDASLPFTNDSIYASLTTLTEVYTWEQWNHTSEAFKLISRRSWACHYSWARVMVVVNMLTAGGELIIDHTNPPRPDNSTMHSWNPPLPLPAIDYKDPRLRNSQRRGSSPMEAFAVDHGAKRVAQSPTATYLLLGILGFVAATHIAMLISTFLRRRLGPRRWLLDLDVKGLAPDGFNSIGMMAALLLPSNLMRYMPSQVSSPADNHQQLRGLRFRMGWFRRESDQTRHFTIGVLGDENFTFLGGKNDLDTDGLKKKDKLV</sequence>
<accession>A0A8H6MTA1</accession>
<comment type="caution">
    <text evidence="2">The sequence shown here is derived from an EMBL/GenBank/DDBJ whole genome shotgun (WGS) entry which is preliminary data.</text>
</comment>
<feature type="transmembrane region" description="Helical" evidence="1">
    <location>
        <begin position="86"/>
        <end position="108"/>
    </location>
</feature>
<keyword evidence="1" id="KW-1133">Transmembrane helix</keyword>